<evidence type="ECO:0000313" key="2">
    <source>
        <dbReference type="Proteomes" id="UP001213681"/>
    </source>
</evidence>
<name>A0AAD6BWS1_9EURO</name>
<reference evidence="1" key="2">
    <citation type="journal article" date="2023" name="IMA Fungus">
        <title>Comparative genomic study of the Penicillium genus elucidates a diverse pangenome and 15 lateral gene transfer events.</title>
        <authorList>
            <person name="Petersen C."/>
            <person name="Sorensen T."/>
            <person name="Nielsen M.R."/>
            <person name="Sondergaard T.E."/>
            <person name="Sorensen J.L."/>
            <person name="Fitzpatrick D.A."/>
            <person name="Frisvad J.C."/>
            <person name="Nielsen K.L."/>
        </authorList>
    </citation>
    <scope>NUCLEOTIDE SEQUENCE</scope>
    <source>
        <strain evidence="1">IBT 16125</strain>
    </source>
</reference>
<accession>A0AAD6BWS1</accession>
<dbReference type="RefSeq" id="XP_056760426.1">
    <property type="nucleotide sequence ID" value="XM_056915672.1"/>
</dbReference>
<proteinExistence type="predicted"/>
<sequence length="307" mass="34114">MAEVSGSAYTQLPQTVQGRINNLSGSAFSIQQLLFDHSNAGLSSAPRIDSVEPGSVLETILNRFFVSKYVAKLRDMSESMLGCAVAPRQKGNSTKTLTDLNFSVKPSRITQNQVQNVWVRYYAKAISTSNDDVLVDDLQTDTYPITVIKGELIIGEATEKFEQRANHSGRDGFIDAFSGINRVTESIQSQLQQLQSIKLETIPVSAMQGFVFPGGNTFVFRNTEFSEHQDLIAFINYLDPVHEIGHCDFGSPLGQVVCMDSASSPNIKFRLMNFLFPCLVVEDPWLHYLASSYPPRILPSRDLSNEM</sequence>
<protein>
    <submittedName>
        <fullName evidence="1">Uncharacterized protein</fullName>
    </submittedName>
</protein>
<reference evidence="1" key="1">
    <citation type="submission" date="2022-12" db="EMBL/GenBank/DDBJ databases">
        <authorList>
            <person name="Petersen C."/>
        </authorList>
    </citation>
    <scope>NUCLEOTIDE SEQUENCE</scope>
    <source>
        <strain evidence="1">IBT 16125</strain>
    </source>
</reference>
<gene>
    <name evidence="1" type="ORF">N7458_012290</name>
</gene>
<dbReference type="AlphaFoldDB" id="A0AAD6BWS1"/>
<keyword evidence="2" id="KW-1185">Reference proteome</keyword>
<dbReference type="EMBL" id="JAPVEA010000009">
    <property type="protein sequence ID" value="KAJ5433134.1"/>
    <property type="molecule type" value="Genomic_DNA"/>
</dbReference>
<comment type="caution">
    <text evidence="1">The sequence shown here is derived from an EMBL/GenBank/DDBJ whole genome shotgun (WGS) entry which is preliminary data.</text>
</comment>
<evidence type="ECO:0000313" key="1">
    <source>
        <dbReference type="EMBL" id="KAJ5433134.1"/>
    </source>
</evidence>
<dbReference type="GeneID" id="81605915"/>
<organism evidence="1 2">
    <name type="scientific">Penicillium daleae</name>
    <dbReference type="NCBI Taxonomy" id="63821"/>
    <lineage>
        <taxon>Eukaryota</taxon>
        <taxon>Fungi</taxon>
        <taxon>Dikarya</taxon>
        <taxon>Ascomycota</taxon>
        <taxon>Pezizomycotina</taxon>
        <taxon>Eurotiomycetes</taxon>
        <taxon>Eurotiomycetidae</taxon>
        <taxon>Eurotiales</taxon>
        <taxon>Aspergillaceae</taxon>
        <taxon>Penicillium</taxon>
    </lineage>
</organism>
<dbReference type="Proteomes" id="UP001213681">
    <property type="component" value="Unassembled WGS sequence"/>
</dbReference>